<dbReference type="EMBL" id="CM056809">
    <property type="protein sequence ID" value="KAJ8647808.1"/>
    <property type="molecule type" value="Genomic_DNA"/>
</dbReference>
<proteinExistence type="predicted"/>
<evidence type="ECO:0000313" key="2">
    <source>
        <dbReference type="Proteomes" id="UP001234297"/>
    </source>
</evidence>
<comment type="caution">
    <text evidence="1">The sequence shown here is derived from an EMBL/GenBank/DDBJ whole genome shotgun (WGS) entry which is preliminary data.</text>
</comment>
<name>A0ACC2MQM8_PERAE</name>
<organism evidence="1 2">
    <name type="scientific">Persea americana</name>
    <name type="common">Avocado</name>
    <dbReference type="NCBI Taxonomy" id="3435"/>
    <lineage>
        <taxon>Eukaryota</taxon>
        <taxon>Viridiplantae</taxon>
        <taxon>Streptophyta</taxon>
        <taxon>Embryophyta</taxon>
        <taxon>Tracheophyta</taxon>
        <taxon>Spermatophyta</taxon>
        <taxon>Magnoliopsida</taxon>
        <taxon>Magnoliidae</taxon>
        <taxon>Laurales</taxon>
        <taxon>Lauraceae</taxon>
        <taxon>Persea</taxon>
    </lineage>
</organism>
<gene>
    <name evidence="1" type="ORF">MRB53_000831</name>
</gene>
<accession>A0ACC2MQM8</accession>
<keyword evidence="2" id="KW-1185">Reference proteome</keyword>
<dbReference type="Proteomes" id="UP001234297">
    <property type="component" value="Chromosome 1"/>
</dbReference>
<protein>
    <submittedName>
        <fullName evidence="1">Uncharacterized protein</fullName>
    </submittedName>
</protein>
<evidence type="ECO:0000313" key="1">
    <source>
        <dbReference type="EMBL" id="KAJ8647808.1"/>
    </source>
</evidence>
<sequence length="679" mass="76535">MVLERSHVLRAMGAVLILDPNAWRALDSRGVAHELNPLYSACTQEVLSRLATAVTEDQAWGVSCCSQEDLDLLWLEKKKREDSDGALASLCFYAKLQSERKTERFVCIDLQRGSFWIGHCCNRGSGVRRGEGMRGCLDSLNIPNGLLGLNDVLLGRVFNILRENNPELAGDRRRTVMRPPQVLREGTKKTVFVNFMDLCKTMRRQPEHVMTFLLAEMGTSGSVDGQHRLVVKGRFAPKTFGGILRRYVSEYLLPIFLLMIICSSSRIHEMGDLGGDGWAMVVRKGNQFMVNDQPFYVNGFNTYWLMVFAADQSTRGKVSEVFQQASSVGLGVCRTWAFNDGQWRALQKSPAVYDEEVFKGLDFVISEARKHKIRLILSLTNNWAAYGGKAQYVKWGKAAGLNVSSDDDFFSDPTLKSYYKAHVEKILTRVNTFTNVTYKDDPTIFAWELMNEPRCLSDPTGDRLQAWIQEMALYVKSIDSRHLLEIGLEGFYGPSTPDRAPFNPNTFSTQVGTDFIRNHQAFGIDFASVHIYADSWISQSISDKHIQFTKTWMQAHMDDAEKTLGMPVIFGEFGVSAKDQGFNTSFRDTFINTVYRAILDSTKKGGSGGGTLVWQLFPNGTDYMDDGYAIVLSKSPSTSNIISLQSTRLMLFNSLCSTKCHWSCKKKNALETFLYHEEL</sequence>
<reference evidence="1 2" key="1">
    <citation type="journal article" date="2022" name="Hortic Res">
        <title>A haplotype resolved chromosomal level avocado genome allows analysis of novel avocado genes.</title>
        <authorList>
            <person name="Nath O."/>
            <person name="Fletcher S.J."/>
            <person name="Hayward A."/>
            <person name="Shaw L.M."/>
            <person name="Masouleh A.K."/>
            <person name="Furtado A."/>
            <person name="Henry R.J."/>
            <person name="Mitter N."/>
        </authorList>
    </citation>
    <scope>NUCLEOTIDE SEQUENCE [LARGE SCALE GENOMIC DNA]</scope>
    <source>
        <strain evidence="2">cv. Hass</strain>
    </source>
</reference>